<comment type="caution">
    <text evidence="7">The sequence shown here is derived from an EMBL/GenBank/DDBJ whole genome shotgun (WGS) entry which is preliminary data.</text>
</comment>
<dbReference type="GO" id="GO:0006508">
    <property type="term" value="P:proteolysis"/>
    <property type="evidence" value="ECO:0007669"/>
    <property type="project" value="UniProtKB-KW"/>
</dbReference>
<dbReference type="InterPro" id="IPR015500">
    <property type="entry name" value="Peptidase_S8_subtilisin-rel"/>
</dbReference>
<proteinExistence type="inferred from homology"/>
<dbReference type="EMBL" id="JAAGVY010000009">
    <property type="protein sequence ID" value="NEN23218.1"/>
    <property type="molecule type" value="Genomic_DNA"/>
</dbReference>
<dbReference type="CDD" id="cd07493">
    <property type="entry name" value="Peptidases_S8_9"/>
    <property type="match status" value="1"/>
</dbReference>
<dbReference type="PANTHER" id="PTHR43399:SF4">
    <property type="entry name" value="CELL WALL-ASSOCIATED PROTEASE"/>
    <property type="match status" value="1"/>
</dbReference>
<dbReference type="SUPFAM" id="SSF52743">
    <property type="entry name" value="Subtilisin-like"/>
    <property type="match status" value="1"/>
</dbReference>
<dbReference type="Gene3D" id="3.40.50.200">
    <property type="entry name" value="Peptidase S8/S53 domain"/>
    <property type="match status" value="1"/>
</dbReference>
<name>A0A7K3WNW6_9FLAO</name>
<accession>A0A7K3WNW6</accession>
<keyword evidence="3 5" id="KW-0378">Hydrolase</keyword>
<dbReference type="InterPro" id="IPR000209">
    <property type="entry name" value="Peptidase_S8/S53_dom"/>
</dbReference>
<dbReference type="InterPro" id="IPR051048">
    <property type="entry name" value="Peptidase_S8/S53_subtilisin"/>
</dbReference>
<evidence type="ECO:0000256" key="3">
    <source>
        <dbReference type="ARBA" id="ARBA00022801"/>
    </source>
</evidence>
<dbReference type="AlphaFoldDB" id="A0A7K3WNW6"/>
<organism evidence="7 8">
    <name type="scientific">Cryomorpha ignava</name>
    <dbReference type="NCBI Taxonomy" id="101383"/>
    <lineage>
        <taxon>Bacteria</taxon>
        <taxon>Pseudomonadati</taxon>
        <taxon>Bacteroidota</taxon>
        <taxon>Flavobacteriia</taxon>
        <taxon>Flavobacteriales</taxon>
        <taxon>Cryomorphaceae</taxon>
        <taxon>Cryomorpha</taxon>
    </lineage>
</organism>
<gene>
    <name evidence="7" type="ORF">G3O08_06860</name>
</gene>
<evidence type="ECO:0000313" key="8">
    <source>
        <dbReference type="Proteomes" id="UP000486602"/>
    </source>
</evidence>
<dbReference type="RefSeq" id="WP_163284219.1">
    <property type="nucleotide sequence ID" value="NZ_JAAGVY010000009.1"/>
</dbReference>
<evidence type="ECO:0000313" key="7">
    <source>
        <dbReference type="EMBL" id="NEN23218.1"/>
    </source>
</evidence>
<feature type="active site" description="Charge relay system" evidence="5">
    <location>
        <position position="186"/>
    </location>
</feature>
<evidence type="ECO:0000256" key="2">
    <source>
        <dbReference type="ARBA" id="ARBA00022670"/>
    </source>
</evidence>
<dbReference type="InterPro" id="IPR036852">
    <property type="entry name" value="Peptidase_S8/S53_dom_sf"/>
</dbReference>
<dbReference type="Proteomes" id="UP000486602">
    <property type="component" value="Unassembled WGS sequence"/>
</dbReference>
<reference evidence="7 8" key="1">
    <citation type="submission" date="2020-02" db="EMBL/GenBank/DDBJ databases">
        <title>Out from the shadows clarifying the taxonomy of the family Cryomorphaceae and related taxa by utilizing the GTDB taxonomic framework.</title>
        <authorList>
            <person name="Bowman J.P."/>
        </authorList>
    </citation>
    <scope>NUCLEOTIDE SEQUENCE [LARGE SCALE GENOMIC DNA]</scope>
    <source>
        <strain evidence="7 8">QSSC 1-22</strain>
    </source>
</reference>
<keyword evidence="8" id="KW-1185">Reference proteome</keyword>
<evidence type="ECO:0000256" key="5">
    <source>
        <dbReference type="PROSITE-ProRule" id="PRU01240"/>
    </source>
</evidence>
<dbReference type="Pfam" id="PF00082">
    <property type="entry name" value="Peptidase_S8"/>
    <property type="match status" value="1"/>
</dbReference>
<feature type="active site" description="Charge relay system" evidence="5">
    <location>
        <position position="226"/>
    </location>
</feature>
<dbReference type="PANTHER" id="PTHR43399">
    <property type="entry name" value="SUBTILISIN-RELATED"/>
    <property type="match status" value="1"/>
</dbReference>
<evidence type="ECO:0000259" key="6">
    <source>
        <dbReference type="Pfam" id="PF00082"/>
    </source>
</evidence>
<dbReference type="PRINTS" id="PR00723">
    <property type="entry name" value="SUBTILISIN"/>
</dbReference>
<keyword evidence="2 5" id="KW-0645">Protease</keyword>
<feature type="active site" description="Charge relay system" evidence="5">
    <location>
        <position position="404"/>
    </location>
</feature>
<comment type="similarity">
    <text evidence="1 5">Belongs to the peptidase S8 family.</text>
</comment>
<dbReference type="GO" id="GO:0004252">
    <property type="term" value="F:serine-type endopeptidase activity"/>
    <property type="evidence" value="ECO:0007669"/>
    <property type="project" value="UniProtKB-UniRule"/>
</dbReference>
<feature type="domain" description="Peptidase S8/S53" evidence="6">
    <location>
        <begin position="178"/>
        <end position="450"/>
    </location>
</feature>
<keyword evidence="4 5" id="KW-0720">Serine protease</keyword>
<evidence type="ECO:0000256" key="1">
    <source>
        <dbReference type="ARBA" id="ARBA00011073"/>
    </source>
</evidence>
<dbReference type="PROSITE" id="PS51892">
    <property type="entry name" value="SUBTILASE"/>
    <property type="match status" value="1"/>
</dbReference>
<sequence length="562" mass="61306">MNTNGKLWIMGWNRLSLIFIALFLLPIAIQAQVANNRFLVYFTDKANTPFSLSQPEAYLSQRAIERRINQNIAIDSLDLPVDPAYIQAVQNLGDVEILFPIKWMNAILIETTDPAVILGLNALSGFDRLEVSRVLINTDELIFKQPMLPKSDADYGPSLNQIEMLNGLTLHSDGFRGEGKWIGVLDGGFTHAPNAWVLDSLFLNNRIIGTKNFVDGDDGVYERSSHGTYVLSTMAGWQIDSLIGTAPKASYFLGITEDVTQERRIEEVFWEIGAEYADSLGVDIINTSLGYTTFDVIDDNYTYADIDGNTALITRASDIAASRGMLIVTSAGNEGNNQWYYVGAPADGDSVLTIGSVDAFGDASTFSSRGPTFDGRVKPNVMAQGGLTVISDLDTGIKVGNGTSFASPVLAGMAACLWQAFPDATAWQVFRAIEQSASLFEMPNDSMGYGIPDFEIARVLLGQVLDVNSPEVAKRNNAFMLYPNPYSEGLLHAELNPELSFPISLAVLSSVGKVTSKSDKIADKLALEQKLTQNMIGLASGVYVILLQDAKRQAFASRLIKR</sequence>
<protein>
    <submittedName>
        <fullName evidence="7">S8 family serine peptidase</fullName>
    </submittedName>
</protein>
<evidence type="ECO:0000256" key="4">
    <source>
        <dbReference type="ARBA" id="ARBA00022825"/>
    </source>
</evidence>